<feature type="compositionally biased region" description="Low complexity" evidence="1">
    <location>
        <begin position="264"/>
        <end position="295"/>
    </location>
</feature>
<organism evidence="3 4">
    <name type="scientific">Deinandra increscens subsp. villosa</name>
    <dbReference type="NCBI Taxonomy" id="3103831"/>
    <lineage>
        <taxon>Eukaryota</taxon>
        <taxon>Viridiplantae</taxon>
        <taxon>Streptophyta</taxon>
        <taxon>Embryophyta</taxon>
        <taxon>Tracheophyta</taxon>
        <taxon>Spermatophyta</taxon>
        <taxon>Magnoliopsida</taxon>
        <taxon>eudicotyledons</taxon>
        <taxon>Gunneridae</taxon>
        <taxon>Pentapetalae</taxon>
        <taxon>asterids</taxon>
        <taxon>campanulids</taxon>
        <taxon>Asterales</taxon>
        <taxon>Asteraceae</taxon>
        <taxon>Asteroideae</taxon>
        <taxon>Heliantheae alliance</taxon>
        <taxon>Madieae</taxon>
        <taxon>Madiinae</taxon>
        <taxon>Deinandra</taxon>
    </lineage>
</organism>
<dbReference type="SMART" id="SM00271">
    <property type="entry name" value="DnaJ"/>
    <property type="match status" value="1"/>
</dbReference>
<sequence>MDPHSFIARAEAQRWLGIAEKLLISHDLVGSKTFAIRARESDPRLEAADQILAIADTLLAAEKRVVGNNGAHQPDYYAILQLVRFVQDTEHIAAQYRRLALLLQPHQNRFPYSDQAFQLVNDAWAVLSNPMRKSMYDSDLDYPPPQEQMNTIGFNLEQQQQQQQQPHNFFSINHMGAGHEQELPEQQQQTFQSRLHQSHQNQQLQQHNFLSQPNPLRPLPVREQEHMFQHREQEQLFQPQQVQPFQVTSPPPHQQTRPSPQPPQQQAHIQSPPPASSQSPFSWPHTSQLSQSQQHHQQHQHQHQHQVKQEQQHLQQVKQEHLKQEQQKQQQQQQLMQEQLKQQQQLHQEQLKQQQQQLQQEEQRKQQQQLQQEEQRKQQQQLQLEEQLKQQQLQLEEQRKQQQQQLQLEEQRKQQQLLEEQRKQQQLLLEEQRKQQQMQEELKKQQQLLEEQRKQQQLLEEQRKQQQLQLEEQRKQQQLQEEQQLLEEQRKQQQLLEEQQKQQQERQQQELIKQNAVAASVQLPNQVNSSNGIRMEETETEPVDDSPTFWTACPYCFYMYEYPKVYVECTLRCDNCKRAFQAVRISSPPPIIEGQDACFYCWGFFPLGLSMTQLQKNNNKGTNSNWTPFSSLHNASNNVQNHLNEQAAPKENLFINKSSGPRIYFDDITDDVFIGVPEPSSDSDAEWFNTKKQKSKRLDKGFKDRIQVLALRAVYTTNGSVKNLKHGNPVQERVGVPTVLLVETSKTNAGSNPRKKSGRVAQESGRLDLNVEFNNNDGEETAPRKTAGTRAHEQGEEDNSEGVEFFEGLDEYLSSLPILSVVNEEKVKVA</sequence>
<feature type="compositionally biased region" description="Pro residues" evidence="1">
    <location>
        <begin position="249"/>
        <end position="263"/>
    </location>
</feature>
<feature type="region of interest" description="Disordered" evidence="1">
    <location>
        <begin position="745"/>
        <end position="801"/>
    </location>
</feature>
<dbReference type="SUPFAM" id="SSF46565">
    <property type="entry name" value="Chaperone J-domain"/>
    <property type="match status" value="1"/>
</dbReference>
<reference evidence="3 4" key="1">
    <citation type="submission" date="2024-04" db="EMBL/GenBank/DDBJ databases">
        <title>The reference genome of an endangered Asteraceae, Deinandra increscens subsp. villosa, native to the Central Coast of California.</title>
        <authorList>
            <person name="Guilliams M."/>
            <person name="Hasenstab-Lehman K."/>
            <person name="Meyer R."/>
            <person name="Mcevoy S."/>
        </authorList>
    </citation>
    <scope>NUCLEOTIDE SEQUENCE [LARGE SCALE GENOMIC DNA]</scope>
    <source>
        <tissue evidence="3">Leaf</tissue>
    </source>
</reference>
<dbReference type="Proteomes" id="UP001408789">
    <property type="component" value="Unassembled WGS sequence"/>
</dbReference>
<keyword evidence="4" id="KW-1185">Reference proteome</keyword>
<gene>
    <name evidence="3" type="ORF">SSX86_024591</name>
</gene>
<evidence type="ECO:0000313" key="3">
    <source>
        <dbReference type="EMBL" id="KAK9057224.1"/>
    </source>
</evidence>
<dbReference type="CDD" id="cd06257">
    <property type="entry name" value="DnaJ"/>
    <property type="match status" value="1"/>
</dbReference>
<evidence type="ECO:0000259" key="2">
    <source>
        <dbReference type="PROSITE" id="PS50076"/>
    </source>
</evidence>
<feature type="region of interest" description="Disordered" evidence="1">
    <location>
        <begin position="244"/>
        <end position="325"/>
    </location>
</feature>
<dbReference type="Gene3D" id="1.10.287.110">
    <property type="entry name" value="DnaJ domain"/>
    <property type="match status" value="1"/>
</dbReference>
<feature type="domain" description="J" evidence="2">
    <location>
        <begin position="75"/>
        <end position="140"/>
    </location>
</feature>
<dbReference type="PROSITE" id="PS50076">
    <property type="entry name" value="DNAJ_2"/>
    <property type="match status" value="1"/>
</dbReference>
<feature type="compositionally biased region" description="Basic residues" evidence="1">
    <location>
        <begin position="296"/>
        <end position="306"/>
    </location>
</feature>
<comment type="caution">
    <text evidence="3">The sequence shown here is derived from an EMBL/GenBank/DDBJ whole genome shotgun (WGS) entry which is preliminary data.</text>
</comment>
<dbReference type="InterPro" id="IPR053052">
    <property type="entry name" value="Imprinting_Balance_Reg"/>
</dbReference>
<feature type="compositionally biased region" description="Low complexity" evidence="1">
    <location>
        <begin position="184"/>
        <end position="205"/>
    </location>
</feature>
<accession>A0AAP0GQZ5</accession>
<dbReference type="PANTHER" id="PTHR45496">
    <property type="entry name" value="CHAPERONE DNAJ-DOMAIN SUPERFAMILY PROTEIN"/>
    <property type="match status" value="1"/>
</dbReference>
<dbReference type="AlphaFoldDB" id="A0AAP0GQZ5"/>
<feature type="region of interest" description="Disordered" evidence="1">
    <location>
        <begin position="179"/>
        <end position="205"/>
    </location>
</feature>
<protein>
    <recommendedName>
        <fullName evidence="2">J domain-containing protein</fullName>
    </recommendedName>
</protein>
<proteinExistence type="predicted"/>
<dbReference type="InterPro" id="IPR001623">
    <property type="entry name" value="DnaJ_domain"/>
</dbReference>
<dbReference type="Pfam" id="PF00226">
    <property type="entry name" value="DnaJ"/>
    <property type="match status" value="1"/>
</dbReference>
<dbReference type="Pfam" id="PF23551">
    <property type="entry name" value="Zn_ribbon_20"/>
    <property type="match status" value="1"/>
</dbReference>
<name>A0AAP0GQZ5_9ASTR</name>
<dbReference type="InterPro" id="IPR036869">
    <property type="entry name" value="J_dom_sf"/>
</dbReference>
<evidence type="ECO:0000256" key="1">
    <source>
        <dbReference type="SAM" id="MobiDB-lite"/>
    </source>
</evidence>
<dbReference type="InterPro" id="IPR056988">
    <property type="entry name" value="Zn_ribbon_pln"/>
</dbReference>
<dbReference type="InterPro" id="IPR018253">
    <property type="entry name" value="DnaJ_domain_CS"/>
</dbReference>
<dbReference type="PANTHER" id="PTHR45496:SF19">
    <property type="entry name" value="J DOMAIN-CONTAINING PROTEIN"/>
    <property type="match status" value="1"/>
</dbReference>
<evidence type="ECO:0000313" key="4">
    <source>
        <dbReference type="Proteomes" id="UP001408789"/>
    </source>
</evidence>
<dbReference type="PROSITE" id="PS00636">
    <property type="entry name" value="DNAJ_1"/>
    <property type="match status" value="1"/>
</dbReference>
<dbReference type="EMBL" id="JBCNJP010000024">
    <property type="protein sequence ID" value="KAK9057224.1"/>
    <property type="molecule type" value="Genomic_DNA"/>
</dbReference>